<keyword evidence="3" id="KW-1185">Reference proteome</keyword>
<dbReference type="EnsemblMetazoa" id="G25432.1">
    <property type="protein sequence ID" value="G25432.1:cds"/>
    <property type="gene ID" value="G25432"/>
</dbReference>
<keyword evidence="1" id="KW-1133">Transmembrane helix</keyword>
<keyword evidence="1" id="KW-0472">Membrane</keyword>
<dbReference type="AlphaFoldDB" id="A0A8W8KVA5"/>
<organism evidence="2 3">
    <name type="scientific">Magallana gigas</name>
    <name type="common">Pacific oyster</name>
    <name type="synonym">Crassostrea gigas</name>
    <dbReference type="NCBI Taxonomy" id="29159"/>
    <lineage>
        <taxon>Eukaryota</taxon>
        <taxon>Metazoa</taxon>
        <taxon>Spiralia</taxon>
        <taxon>Lophotrochozoa</taxon>
        <taxon>Mollusca</taxon>
        <taxon>Bivalvia</taxon>
        <taxon>Autobranchia</taxon>
        <taxon>Pteriomorphia</taxon>
        <taxon>Ostreida</taxon>
        <taxon>Ostreoidea</taxon>
        <taxon>Ostreidae</taxon>
        <taxon>Magallana</taxon>
    </lineage>
</organism>
<proteinExistence type="predicted"/>
<sequence>MRAKGDAKGVVMTYSSKEITCSFEDISDYPWVCYHVKDKCCQQCRHFYTGIAGCEYGDRTSGCYIFICPANPSVCCGTCYSGPTLTKPPQKPTTKLKITLLIDITDDLSDDDANESVRSKVQAALTSFYSINGLKFISCTVRNIRKDSLKVEYHVDTAIDSQLITNMTALSKNMATGKSKVTYEGQEVTVSTVILEDTSGKALSPCLPGHVCAETRNGPVCRESPKGNTNEYVNIFIYVGIVAALLILFLLYLVYIYCSRKNRNSKPNTASKKPGSTYIYMNDLYYSQRRSSYYDKAKY</sequence>
<evidence type="ECO:0000313" key="2">
    <source>
        <dbReference type="EnsemblMetazoa" id="G25432.1:cds"/>
    </source>
</evidence>
<evidence type="ECO:0000313" key="3">
    <source>
        <dbReference type="Proteomes" id="UP000005408"/>
    </source>
</evidence>
<evidence type="ECO:0000256" key="1">
    <source>
        <dbReference type="SAM" id="Phobius"/>
    </source>
</evidence>
<dbReference type="Proteomes" id="UP000005408">
    <property type="component" value="Unassembled WGS sequence"/>
</dbReference>
<evidence type="ECO:0008006" key="4">
    <source>
        <dbReference type="Google" id="ProtNLM"/>
    </source>
</evidence>
<protein>
    <recommendedName>
        <fullName evidence="4">SEA domain-containing protein</fullName>
    </recommendedName>
</protein>
<reference evidence="2" key="1">
    <citation type="submission" date="2022-08" db="UniProtKB">
        <authorList>
            <consortium name="EnsemblMetazoa"/>
        </authorList>
    </citation>
    <scope>IDENTIFICATION</scope>
    <source>
        <strain evidence="2">05x7-T-G4-1.051#20</strain>
    </source>
</reference>
<name>A0A8W8KVA5_MAGGI</name>
<accession>A0A8W8KVA5</accession>
<feature type="transmembrane region" description="Helical" evidence="1">
    <location>
        <begin position="235"/>
        <end position="258"/>
    </location>
</feature>
<keyword evidence="1" id="KW-0812">Transmembrane</keyword>